<dbReference type="Gene3D" id="1.20.140.150">
    <property type="match status" value="1"/>
</dbReference>
<comment type="caution">
    <text evidence="7">The sequence shown here is derived from an EMBL/GenBank/DDBJ whole genome shotgun (WGS) entry which is preliminary data.</text>
</comment>
<dbReference type="PANTHER" id="PTHR10671:SF108">
    <property type="entry name" value="CLAUDIN FAMILY PROTEIN-RELATED"/>
    <property type="match status" value="1"/>
</dbReference>
<evidence type="ECO:0000256" key="3">
    <source>
        <dbReference type="ARBA" id="ARBA00022989"/>
    </source>
</evidence>
<accession>A0A210QPD9</accession>
<keyword evidence="2 5" id="KW-0812">Transmembrane</keyword>
<gene>
    <name evidence="7" type="ORF">KP79_PYT06166</name>
</gene>
<feature type="transmembrane region" description="Helical" evidence="5">
    <location>
        <begin position="186"/>
        <end position="210"/>
    </location>
</feature>
<feature type="signal peptide" evidence="6">
    <location>
        <begin position="1"/>
        <end position="21"/>
    </location>
</feature>
<dbReference type="EMBL" id="NEDP02002569">
    <property type="protein sequence ID" value="OWF50597.1"/>
    <property type="molecule type" value="Genomic_DNA"/>
</dbReference>
<dbReference type="AlphaFoldDB" id="A0A210QPD9"/>
<keyword evidence="3 5" id="KW-1133">Transmembrane helix</keyword>
<protein>
    <submittedName>
        <fullName evidence="7">Transmembrane protein 178B</fullName>
    </submittedName>
</protein>
<dbReference type="Pfam" id="PF13903">
    <property type="entry name" value="Claudin_2"/>
    <property type="match status" value="1"/>
</dbReference>
<evidence type="ECO:0000256" key="1">
    <source>
        <dbReference type="ARBA" id="ARBA00004141"/>
    </source>
</evidence>
<feature type="transmembrane region" description="Helical" evidence="5">
    <location>
        <begin position="105"/>
        <end position="129"/>
    </location>
</feature>
<dbReference type="Proteomes" id="UP000242188">
    <property type="component" value="Unassembled WGS sequence"/>
</dbReference>
<feature type="transmembrane region" description="Helical" evidence="5">
    <location>
        <begin position="141"/>
        <end position="166"/>
    </location>
</feature>
<evidence type="ECO:0000256" key="5">
    <source>
        <dbReference type="SAM" id="Phobius"/>
    </source>
</evidence>
<keyword evidence="4 5" id="KW-0472">Membrane</keyword>
<dbReference type="GO" id="GO:0005886">
    <property type="term" value="C:plasma membrane"/>
    <property type="evidence" value="ECO:0007669"/>
    <property type="project" value="TreeGrafter"/>
</dbReference>
<comment type="subcellular location">
    <subcellularLocation>
        <location evidence="1">Membrane</location>
        <topology evidence="1">Multi-pass membrane protein</topology>
    </subcellularLocation>
</comment>
<dbReference type="OrthoDB" id="6126739at2759"/>
<organism evidence="7 8">
    <name type="scientific">Mizuhopecten yessoensis</name>
    <name type="common">Japanese scallop</name>
    <name type="synonym">Patinopecten yessoensis</name>
    <dbReference type="NCBI Taxonomy" id="6573"/>
    <lineage>
        <taxon>Eukaryota</taxon>
        <taxon>Metazoa</taxon>
        <taxon>Spiralia</taxon>
        <taxon>Lophotrochozoa</taxon>
        <taxon>Mollusca</taxon>
        <taxon>Bivalvia</taxon>
        <taxon>Autobranchia</taxon>
        <taxon>Pteriomorphia</taxon>
        <taxon>Pectinida</taxon>
        <taxon>Pectinoidea</taxon>
        <taxon>Pectinidae</taxon>
        <taxon>Mizuhopecten</taxon>
    </lineage>
</organism>
<dbReference type="PANTHER" id="PTHR10671">
    <property type="entry name" value="EPITHELIAL MEMBRANE PROTEIN-RELATED"/>
    <property type="match status" value="1"/>
</dbReference>
<proteinExistence type="predicted"/>
<evidence type="ECO:0000256" key="6">
    <source>
        <dbReference type="SAM" id="SignalP"/>
    </source>
</evidence>
<feature type="chain" id="PRO_5012329394" evidence="6">
    <location>
        <begin position="22"/>
        <end position="227"/>
    </location>
</feature>
<keyword evidence="6" id="KW-0732">Signal</keyword>
<evidence type="ECO:0000256" key="4">
    <source>
        <dbReference type="ARBA" id="ARBA00023136"/>
    </source>
</evidence>
<evidence type="ECO:0000313" key="8">
    <source>
        <dbReference type="Proteomes" id="UP000242188"/>
    </source>
</evidence>
<evidence type="ECO:0000313" key="7">
    <source>
        <dbReference type="EMBL" id="OWF50597.1"/>
    </source>
</evidence>
<dbReference type="InterPro" id="IPR050579">
    <property type="entry name" value="PMP-22/EMP/MP20-like"/>
</dbReference>
<reference evidence="7 8" key="1">
    <citation type="journal article" date="2017" name="Nat. Ecol. Evol.">
        <title>Scallop genome provides insights into evolution of bilaterian karyotype and development.</title>
        <authorList>
            <person name="Wang S."/>
            <person name="Zhang J."/>
            <person name="Jiao W."/>
            <person name="Li J."/>
            <person name="Xun X."/>
            <person name="Sun Y."/>
            <person name="Guo X."/>
            <person name="Huan P."/>
            <person name="Dong B."/>
            <person name="Zhang L."/>
            <person name="Hu X."/>
            <person name="Sun X."/>
            <person name="Wang J."/>
            <person name="Zhao C."/>
            <person name="Wang Y."/>
            <person name="Wang D."/>
            <person name="Huang X."/>
            <person name="Wang R."/>
            <person name="Lv J."/>
            <person name="Li Y."/>
            <person name="Zhang Z."/>
            <person name="Liu B."/>
            <person name="Lu W."/>
            <person name="Hui Y."/>
            <person name="Liang J."/>
            <person name="Zhou Z."/>
            <person name="Hou R."/>
            <person name="Li X."/>
            <person name="Liu Y."/>
            <person name="Li H."/>
            <person name="Ning X."/>
            <person name="Lin Y."/>
            <person name="Zhao L."/>
            <person name="Xing Q."/>
            <person name="Dou J."/>
            <person name="Li Y."/>
            <person name="Mao J."/>
            <person name="Guo H."/>
            <person name="Dou H."/>
            <person name="Li T."/>
            <person name="Mu C."/>
            <person name="Jiang W."/>
            <person name="Fu Q."/>
            <person name="Fu X."/>
            <person name="Miao Y."/>
            <person name="Liu J."/>
            <person name="Yu Q."/>
            <person name="Li R."/>
            <person name="Liao H."/>
            <person name="Li X."/>
            <person name="Kong Y."/>
            <person name="Jiang Z."/>
            <person name="Chourrout D."/>
            <person name="Li R."/>
            <person name="Bao Z."/>
        </authorList>
    </citation>
    <scope>NUCLEOTIDE SEQUENCE [LARGE SCALE GENOMIC DNA]</scope>
    <source>
        <strain evidence="7 8">PY_sf001</strain>
    </source>
</reference>
<name>A0A210QPD9_MIZYE</name>
<evidence type="ECO:0000256" key="2">
    <source>
        <dbReference type="ARBA" id="ARBA00022692"/>
    </source>
</evidence>
<keyword evidence="8" id="KW-1185">Reference proteome</keyword>
<sequence length="227" mass="25677">MGRGSLCLLFFALFFLLVSLGLTLTSIVTDFWYTADATASTNTTVQTVFSYNFGMWRKCYTHSMPDSVPLERRAGMCGYTYQDLLPVREDTRTFDEKRYLHLERSWLGCMIACAAVQIFSVLSLICGLWPADCKSFKKSSLYLVSAILCLIAGLCGIASGICFIALRDKDIYMRMIYPSHVTYAYSWSFALGWGGTGLCLLEGFIFLCLLRKDYDNVNETRKYNSFG</sequence>
<dbReference type="InterPro" id="IPR004031">
    <property type="entry name" value="PMP22/EMP/MP20/Claudin"/>
</dbReference>